<protein>
    <submittedName>
        <fullName evidence="3">YceI family protein</fullName>
    </submittedName>
</protein>
<dbReference type="InterPro" id="IPR007372">
    <property type="entry name" value="Lipid/polyisoprenoid-bd_YceI"/>
</dbReference>
<feature type="chain" id="PRO_5043629525" evidence="1">
    <location>
        <begin position="25"/>
        <end position="196"/>
    </location>
</feature>
<dbReference type="PANTHER" id="PTHR34406">
    <property type="entry name" value="PROTEIN YCEI"/>
    <property type="match status" value="1"/>
</dbReference>
<dbReference type="Pfam" id="PF04264">
    <property type="entry name" value="YceI"/>
    <property type="match status" value="1"/>
</dbReference>
<evidence type="ECO:0000313" key="3">
    <source>
        <dbReference type="EMBL" id="GAA4934623.1"/>
    </source>
</evidence>
<name>A0AAV3TZ42_9ALTE</name>
<evidence type="ECO:0000256" key="1">
    <source>
        <dbReference type="SAM" id="SignalP"/>
    </source>
</evidence>
<dbReference type="InterPro" id="IPR027016">
    <property type="entry name" value="UCP029811"/>
</dbReference>
<keyword evidence="4" id="KW-1185">Reference proteome</keyword>
<comment type="caution">
    <text evidence="3">The sequence shown here is derived from an EMBL/GenBank/DDBJ whole genome shotgun (WGS) entry which is preliminary data.</text>
</comment>
<keyword evidence="1" id="KW-0732">Signal</keyword>
<gene>
    <name evidence="3" type="ORF">GCM10025791_09490</name>
</gene>
<reference evidence="4" key="1">
    <citation type="journal article" date="2019" name="Int. J. Syst. Evol. Microbiol.">
        <title>The Global Catalogue of Microorganisms (GCM) 10K type strain sequencing project: providing services to taxonomists for standard genome sequencing and annotation.</title>
        <authorList>
            <consortium name="The Broad Institute Genomics Platform"/>
            <consortium name="The Broad Institute Genome Sequencing Center for Infectious Disease"/>
            <person name="Wu L."/>
            <person name="Ma J."/>
        </authorList>
    </citation>
    <scope>NUCLEOTIDE SEQUENCE [LARGE SCALE GENOMIC DNA]</scope>
    <source>
        <strain evidence="4">JCM 19134</strain>
    </source>
</reference>
<dbReference type="Gene3D" id="2.40.128.110">
    <property type="entry name" value="Lipid/polyisoprenoid-binding, YceI-like"/>
    <property type="match status" value="1"/>
</dbReference>
<dbReference type="InterPro" id="IPR036761">
    <property type="entry name" value="TTHA0802/YceI-like_sf"/>
</dbReference>
<feature type="domain" description="Lipid/polyisoprenoid-binding YceI-like" evidence="2">
    <location>
        <begin position="28"/>
        <end position="195"/>
    </location>
</feature>
<dbReference type="Proteomes" id="UP001409585">
    <property type="component" value="Unassembled WGS sequence"/>
</dbReference>
<evidence type="ECO:0000313" key="4">
    <source>
        <dbReference type="Proteomes" id="UP001409585"/>
    </source>
</evidence>
<sequence length="196" mass="21032">MRNAGTRALVMGCFWVLATSVAQAATAELALDNDRSSLAFTTTKNGTVTEVHNFGQLDGSVTGEGIATVAVDLVSVATGIDLRDERMREFLFQTTDFGKAVFTADVSNILLSVKKSSSKTYEIPGKLSLHGKTQNVTANVLVTRGKKMWVISTTQPILIKADDFELGAGVEKLRELAGLTTISKLVPVSFVLTFTE</sequence>
<dbReference type="AlphaFoldDB" id="A0AAV3TZ42"/>
<proteinExistence type="predicted"/>
<feature type="signal peptide" evidence="1">
    <location>
        <begin position="1"/>
        <end position="24"/>
    </location>
</feature>
<dbReference type="PANTHER" id="PTHR34406:SF1">
    <property type="entry name" value="PROTEIN YCEI"/>
    <property type="match status" value="1"/>
</dbReference>
<dbReference type="PIRSF" id="PIRSF029811">
    <property type="entry name" value="UCP029811"/>
    <property type="match status" value="1"/>
</dbReference>
<dbReference type="SMART" id="SM00867">
    <property type="entry name" value="YceI"/>
    <property type="match status" value="1"/>
</dbReference>
<dbReference type="RefSeq" id="WP_345417858.1">
    <property type="nucleotide sequence ID" value="NZ_AP031496.1"/>
</dbReference>
<evidence type="ECO:0000259" key="2">
    <source>
        <dbReference type="SMART" id="SM00867"/>
    </source>
</evidence>
<dbReference type="SUPFAM" id="SSF101874">
    <property type="entry name" value="YceI-like"/>
    <property type="match status" value="1"/>
</dbReference>
<accession>A0AAV3TZ42</accession>
<dbReference type="EMBL" id="BAABLX010000007">
    <property type="protein sequence ID" value="GAA4934623.1"/>
    <property type="molecule type" value="Genomic_DNA"/>
</dbReference>
<organism evidence="3 4">
    <name type="scientific">Halioxenophilus aromaticivorans</name>
    <dbReference type="NCBI Taxonomy" id="1306992"/>
    <lineage>
        <taxon>Bacteria</taxon>
        <taxon>Pseudomonadati</taxon>
        <taxon>Pseudomonadota</taxon>
        <taxon>Gammaproteobacteria</taxon>
        <taxon>Alteromonadales</taxon>
        <taxon>Alteromonadaceae</taxon>
        <taxon>Halioxenophilus</taxon>
    </lineage>
</organism>